<dbReference type="PANTHER" id="PTHR10380">
    <property type="entry name" value="CUTICLE PROTEIN"/>
    <property type="match status" value="1"/>
</dbReference>
<dbReference type="GO" id="GO:0062129">
    <property type="term" value="C:chitin-based extracellular matrix"/>
    <property type="evidence" value="ECO:0007669"/>
    <property type="project" value="TreeGrafter"/>
</dbReference>
<reference evidence="3 4" key="1">
    <citation type="journal article" date="2019" name="Sci. Rep.">
        <title>Orb-weaving spider Araneus ventricosus genome elucidates the spidroin gene catalogue.</title>
        <authorList>
            <person name="Kono N."/>
            <person name="Nakamura H."/>
            <person name="Ohtoshi R."/>
            <person name="Moran D.A.P."/>
            <person name="Shinohara A."/>
            <person name="Yoshida Y."/>
            <person name="Fujiwara M."/>
            <person name="Mori M."/>
            <person name="Tomita M."/>
            <person name="Arakawa K."/>
        </authorList>
    </citation>
    <scope>NUCLEOTIDE SEQUENCE [LARGE SCALE GENOMIC DNA]</scope>
</reference>
<protein>
    <recommendedName>
        <fullName evidence="5">Cuticle protein 16.8</fullName>
    </recommendedName>
</protein>
<keyword evidence="2" id="KW-1133">Transmembrane helix</keyword>
<dbReference type="OrthoDB" id="6358661at2759"/>
<dbReference type="EMBL" id="BGPR01000968">
    <property type="protein sequence ID" value="GBM41587.1"/>
    <property type="molecule type" value="Genomic_DNA"/>
</dbReference>
<dbReference type="PANTHER" id="PTHR10380:SF235">
    <property type="entry name" value="CUTICULAR PROTEIN 73D, ISOFORM B"/>
    <property type="match status" value="1"/>
</dbReference>
<name>A0A4Y2FKN6_ARAVE</name>
<keyword evidence="4" id="KW-1185">Reference proteome</keyword>
<sequence length="211" mass="22808">MAGNRNLRYSTAQIVEVTIKELRELPRQRLIHKQSHPHTKNSKRSWTISIKTSEDVPAVHTNVPAVDRSRCPLPTMSSIPVALLALAICAVALAGPAIPFVPVLPIQDIQPRPYQYGYAFADGLGMSQHRNEVADGTGAVKGAYGYQDPLGVYRNVEYTADKDGYKAVIHSNEPGTSNHAVADAVYVVELPPPAAIAQGLRAADPVPKLTI</sequence>
<feature type="transmembrane region" description="Helical" evidence="2">
    <location>
        <begin position="78"/>
        <end position="101"/>
    </location>
</feature>
<organism evidence="3 4">
    <name type="scientific">Araneus ventricosus</name>
    <name type="common">Orbweaver spider</name>
    <name type="synonym">Epeira ventricosa</name>
    <dbReference type="NCBI Taxonomy" id="182803"/>
    <lineage>
        <taxon>Eukaryota</taxon>
        <taxon>Metazoa</taxon>
        <taxon>Ecdysozoa</taxon>
        <taxon>Arthropoda</taxon>
        <taxon>Chelicerata</taxon>
        <taxon>Arachnida</taxon>
        <taxon>Araneae</taxon>
        <taxon>Araneomorphae</taxon>
        <taxon>Entelegynae</taxon>
        <taxon>Araneoidea</taxon>
        <taxon>Araneidae</taxon>
        <taxon>Araneus</taxon>
    </lineage>
</organism>
<dbReference type="AlphaFoldDB" id="A0A4Y2FKN6"/>
<dbReference type="Pfam" id="PF00379">
    <property type="entry name" value="Chitin_bind_4"/>
    <property type="match status" value="1"/>
</dbReference>
<dbReference type="GO" id="GO:0008010">
    <property type="term" value="F:structural constituent of chitin-based larval cuticle"/>
    <property type="evidence" value="ECO:0007669"/>
    <property type="project" value="TreeGrafter"/>
</dbReference>
<evidence type="ECO:0000256" key="2">
    <source>
        <dbReference type="SAM" id="Phobius"/>
    </source>
</evidence>
<evidence type="ECO:0008006" key="5">
    <source>
        <dbReference type="Google" id="ProtNLM"/>
    </source>
</evidence>
<dbReference type="Proteomes" id="UP000499080">
    <property type="component" value="Unassembled WGS sequence"/>
</dbReference>
<accession>A0A4Y2FKN6</accession>
<dbReference type="PROSITE" id="PS51155">
    <property type="entry name" value="CHIT_BIND_RR_2"/>
    <property type="match status" value="1"/>
</dbReference>
<dbReference type="InterPro" id="IPR050468">
    <property type="entry name" value="Cuticle_Struct_Prot"/>
</dbReference>
<gene>
    <name evidence="3" type="ORF">AVEN_196202_1</name>
</gene>
<keyword evidence="2" id="KW-0472">Membrane</keyword>
<dbReference type="InterPro" id="IPR000618">
    <property type="entry name" value="Insect_cuticle"/>
</dbReference>
<evidence type="ECO:0000313" key="4">
    <source>
        <dbReference type="Proteomes" id="UP000499080"/>
    </source>
</evidence>
<comment type="caution">
    <text evidence="3">The sequence shown here is derived from an EMBL/GenBank/DDBJ whole genome shotgun (WGS) entry which is preliminary data.</text>
</comment>
<proteinExistence type="predicted"/>
<evidence type="ECO:0000256" key="1">
    <source>
        <dbReference type="PROSITE-ProRule" id="PRU00497"/>
    </source>
</evidence>
<keyword evidence="1" id="KW-0193">Cuticle</keyword>
<evidence type="ECO:0000313" key="3">
    <source>
        <dbReference type="EMBL" id="GBM41587.1"/>
    </source>
</evidence>
<keyword evidence="2" id="KW-0812">Transmembrane</keyword>